<dbReference type="EMBL" id="MU003522">
    <property type="protein sequence ID" value="KAF2467135.1"/>
    <property type="molecule type" value="Genomic_DNA"/>
</dbReference>
<keyword evidence="2" id="KW-1185">Reference proteome</keyword>
<gene>
    <name evidence="1" type="ORF">BDR25DRAFT_359160</name>
</gene>
<proteinExistence type="predicted"/>
<protein>
    <submittedName>
        <fullName evidence="1">Uncharacterized protein</fullName>
    </submittedName>
</protein>
<reference evidence="1" key="1">
    <citation type="journal article" date="2020" name="Stud. Mycol.">
        <title>101 Dothideomycetes genomes: a test case for predicting lifestyles and emergence of pathogens.</title>
        <authorList>
            <person name="Haridas S."/>
            <person name="Albert R."/>
            <person name="Binder M."/>
            <person name="Bloem J."/>
            <person name="Labutti K."/>
            <person name="Salamov A."/>
            <person name="Andreopoulos B."/>
            <person name="Baker S."/>
            <person name="Barry K."/>
            <person name="Bills G."/>
            <person name="Bluhm B."/>
            <person name="Cannon C."/>
            <person name="Castanera R."/>
            <person name="Culley D."/>
            <person name="Daum C."/>
            <person name="Ezra D."/>
            <person name="Gonzalez J."/>
            <person name="Henrissat B."/>
            <person name="Kuo A."/>
            <person name="Liang C."/>
            <person name="Lipzen A."/>
            <person name="Lutzoni F."/>
            <person name="Magnuson J."/>
            <person name="Mondo S."/>
            <person name="Nolan M."/>
            <person name="Ohm R."/>
            <person name="Pangilinan J."/>
            <person name="Park H.-J."/>
            <person name="Ramirez L."/>
            <person name="Alfaro M."/>
            <person name="Sun H."/>
            <person name="Tritt A."/>
            <person name="Yoshinaga Y."/>
            <person name="Zwiers L.-H."/>
            <person name="Turgeon B."/>
            <person name="Goodwin S."/>
            <person name="Spatafora J."/>
            <person name="Crous P."/>
            <person name="Grigoriev I."/>
        </authorList>
    </citation>
    <scope>NUCLEOTIDE SEQUENCE</scope>
    <source>
        <strain evidence="1">ATCC 200398</strain>
    </source>
</reference>
<evidence type="ECO:0000313" key="1">
    <source>
        <dbReference type="EMBL" id="KAF2467135.1"/>
    </source>
</evidence>
<comment type="caution">
    <text evidence="1">The sequence shown here is derived from an EMBL/GenBank/DDBJ whole genome shotgun (WGS) entry which is preliminary data.</text>
</comment>
<name>A0ACB6QLZ3_9PLEO</name>
<evidence type="ECO:0000313" key="2">
    <source>
        <dbReference type="Proteomes" id="UP000799755"/>
    </source>
</evidence>
<organism evidence="1 2">
    <name type="scientific">Lindgomyces ingoldianus</name>
    <dbReference type="NCBI Taxonomy" id="673940"/>
    <lineage>
        <taxon>Eukaryota</taxon>
        <taxon>Fungi</taxon>
        <taxon>Dikarya</taxon>
        <taxon>Ascomycota</taxon>
        <taxon>Pezizomycotina</taxon>
        <taxon>Dothideomycetes</taxon>
        <taxon>Pleosporomycetidae</taxon>
        <taxon>Pleosporales</taxon>
        <taxon>Lindgomycetaceae</taxon>
        <taxon>Lindgomyces</taxon>
    </lineage>
</organism>
<accession>A0ACB6QLZ3</accession>
<sequence length="84" mass="9255">MPLSGFIPHSDPLLSSLSSALLTSSLGPEYFGHHFSEVKIMYSLRYGSGIAMVEWLNCGLGFNSSIRRFAKQFVEQETLGLGEI</sequence>
<dbReference type="Proteomes" id="UP000799755">
    <property type="component" value="Unassembled WGS sequence"/>
</dbReference>